<dbReference type="RefSeq" id="WP_073449835.1">
    <property type="nucleotide sequence ID" value="NZ_FRBK01000034.1"/>
</dbReference>
<comment type="caution">
    <text evidence="1">The sequence shown here is derived from an EMBL/GenBank/DDBJ whole genome shotgun (WGS) entry which is preliminary data.</text>
</comment>
<dbReference type="Proteomes" id="UP000184388">
    <property type="component" value="Unassembled WGS sequence"/>
</dbReference>
<organism evidence="1 2">
    <name type="scientific">Streptomyces yunnanensis</name>
    <dbReference type="NCBI Taxonomy" id="156453"/>
    <lineage>
        <taxon>Bacteria</taxon>
        <taxon>Bacillati</taxon>
        <taxon>Actinomycetota</taxon>
        <taxon>Actinomycetes</taxon>
        <taxon>Kitasatosporales</taxon>
        <taxon>Streptomycetaceae</taxon>
        <taxon>Streptomyces</taxon>
    </lineage>
</organism>
<gene>
    <name evidence="1" type="ORF">SAMN05216268_13431</name>
</gene>
<dbReference type="EMBL" id="FRBK01000034">
    <property type="protein sequence ID" value="SHN31557.1"/>
    <property type="molecule type" value="Genomic_DNA"/>
</dbReference>
<evidence type="ECO:0000313" key="2">
    <source>
        <dbReference type="Proteomes" id="UP000184388"/>
    </source>
</evidence>
<evidence type="ECO:0000313" key="1">
    <source>
        <dbReference type="EMBL" id="SHN31557.1"/>
    </source>
</evidence>
<name>A0A9X8N951_9ACTN</name>
<accession>A0A9X8N951</accession>
<reference evidence="2" key="1">
    <citation type="submission" date="2016-11" db="EMBL/GenBank/DDBJ databases">
        <authorList>
            <person name="Jaros S."/>
            <person name="Januszkiewicz K."/>
            <person name="Wedrychowicz H."/>
        </authorList>
    </citation>
    <scope>NUCLEOTIDE SEQUENCE [LARGE SCALE GENOMIC DNA]</scope>
    <source>
        <strain evidence="2">CGMCC 4.3555</strain>
    </source>
</reference>
<dbReference type="AlphaFoldDB" id="A0A9X8N951"/>
<proteinExistence type="predicted"/>
<protein>
    <submittedName>
        <fullName evidence="1">Uncharacterized protein</fullName>
    </submittedName>
</protein>
<sequence>MPYDFTDFTRHMVEITAWYQALLDSLYLDGSDRQAKELIVDHRNEFAELAATDASPAVGVAAVQWNRTVLGSWCAPFTVPPAARSAGPAWPGVRLRDCCAVISRPPRPLHGAVVFGVGLDEVGFRDVSAFQAGCW</sequence>